<sequence>MASSSLQPSVSKACSRCHPRKVKCDLRVPRCSACIRLGDECNITERVYYPYSVVRELQDQVNELRARLSTGQGAPGSVNHDQSQGGQQTSSAIDGHAGARPQGGTGANLTDIQKEAEEVGVLAIGGSDIYTGSKYVGSAAGSTFARIFFKQLNLVPSWVTGRQGGSLEQCPSARQAALPPPPIARSLLVTYISRIHAWWPFMHLPHLRRTCQRIYDDPRQCSDQEKFVIFIVFALAASEPMDAASGMRDLNDPEAYFQTSLRFFNHFHDHPRDLFGIQAVLLLTLWMLNSASNSHNNDLWHLSRYVMSAAIEAGLHRHNTDWGFAAEELEIRNRTWWCAFNLERQVATTTGRVLSIRDHAIHALLPRPASFDALGPRESLAAPIFHKHNIAPFRHMIALRRLGGRILESIYIARGPDGKAMDTSFQDICTASDQVRRELEQWKHQLDEMDIKPSREYSEMKIEYCLLQLLLHRPSPTFMVPSRQMISHCSKAVSSSVHQWSKISNESGAAAVCRCFRQLHDILLVALAGLYCDWQASAAHNSRGSSSMVQKWHRHLGDVDMCLNWVLHGIAYMKAPYLARFRDLLLALRQKVYAEVLLSEASPNEMASQRSVMSSGGMFDTDAGLGFEDMVYSTNDNLEAYMSQVNEVLDGSLFDVDEAINAWYDSLMEEVQGSNRTEPAY</sequence>
<evidence type="ECO:0000256" key="2">
    <source>
        <dbReference type="ARBA" id="ARBA00022723"/>
    </source>
</evidence>
<dbReference type="InterPro" id="IPR036864">
    <property type="entry name" value="Zn2-C6_fun-type_DNA-bd_sf"/>
</dbReference>
<gene>
    <name evidence="10" type="ORF">VTK73DRAFT_803</name>
</gene>
<keyword evidence="3" id="KW-0862">Zinc</keyword>
<dbReference type="Proteomes" id="UP001586593">
    <property type="component" value="Unassembled WGS sequence"/>
</dbReference>
<evidence type="ECO:0000313" key="11">
    <source>
        <dbReference type="Proteomes" id="UP001586593"/>
    </source>
</evidence>
<evidence type="ECO:0000256" key="5">
    <source>
        <dbReference type="ARBA" id="ARBA00023125"/>
    </source>
</evidence>
<keyword evidence="11" id="KW-1185">Reference proteome</keyword>
<feature type="domain" description="Zn(2)-C6 fungal-type" evidence="9">
    <location>
        <begin position="13"/>
        <end position="43"/>
    </location>
</feature>
<keyword evidence="7" id="KW-0539">Nucleus</keyword>
<dbReference type="PROSITE" id="PS00463">
    <property type="entry name" value="ZN2_CY6_FUNGAL_1"/>
    <property type="match status" value="1"/>
</dbReference>
<feature type="region of interest" description="Disordered" evidence="8">
    <location>
        <begin position="69"/>
        <end position="108"/>
    </location>
</feature>
<keyword evidence="6" id="KW-0804">Transcription</keyword>
<dbReference type="Pfam" id="PF04082">
    <property type="entry name" value="Fungal_trans"/>
    <property type="match status" value="1"/>
</dbReference>
<dbReference type="SMART" id="SM00906">
    <property type="entry name" value="Fungal_trans"/>
    <property type="match status" value="1"/>
</dbReference>
<protein>
    <recommendedName>
        <fullName evidence="9">Zn(2)-C6 fungal-type domain-containing protein</fullName>
    </recommendedName>
</protein>
<comment type="subcellular location">
    <subcellularLocation>
        <location evidence="1">Nucleus</location>
    </subcellularLocation>
</comment>
<dbReference type="InterPro" id="IPR007219">
    <property type="entry name" value="XnlR_reg_dom"/>
</dbReference>
<keyword evidence="4" id="KW-0805">Transcription regulation</keyword>
<feature type="compositionally biased region" description="Polar residues" evidence="8">
    <location>
        <begin position="79"/>
        <end position="92"/>
    </location>
</feature>
<dbReference type="PANTHER" id="PTHR47782">
    <property type="entry name" value="ZN(II)2CYS6 TRANSCRIPTION FACTOR (EUROFUNG)-RELATED"/>
    <property type="match status" value="1"/>
</dbReference>
<dbReference type="SMART" id="SM00066">
    <property type="entry name" value="GAL4"/>
    <property type="match status" value="1"/>
</dbReference>
<accession>A0ABR3XCI0</accession>
<dbReference type="SUPFAM" id="SSF57701">
    <property type="entry name" value="Zn2/Cys6 DNA-binding domain"/>
    <property type="match status" value="1"/>
</dbReference>
<name>A0ABR3XCI0_9PEZI</name>
<evidence type="ECO:0000256" key="8">
    <source>
        <dbReference type="SAM" id="MobiDB-lite"/>
    </source>
</evidence>
<dbReference type="CDD" id="cd00067">
    <property type="entry name" value="GAL4"/>
    <property type="match status" value="1"/>
</dbReference>
<dbReference type="CDD" id="cd12148">
    <property type="entry name" value="fungal_TF_MHR"/>
    <property type="match status" value="1"/>
</dbReference>
<proteinExistence type="predicted"/>
<evidence type="ECO:0000256" key="3">
    <source>
        <dbReference type="ARBA" id="ARBA00022833"/>
    </source>
</evidence>
<organism evidence="10 11">
    <name type="scientific">Phialemonium thermophilum</name>
    <dbReference type="NCBI Taxonomy" id="223376"/>
    <lineage>
        <taxon>Eukaryota</taxon>
        <taxon>Fungi</taxon>
        <taxon>Dikarya</taxon>
        <taxon>Ascomycota</taxon>
        <taxon>Pezizomycotina</taxon>
        <taxon>Sordariomycetes</taxon>
        <taxon>Sordariomycetidae</taxon>
        <taxon>Cephalothecales</taxon>
        <taxon>Cephalothecaceae</taxon>
        <taxon>Phialemonium</taxon>
    </lineage>
</organism>
<evidence type="ECO:0000259" key="9">
    <source>
        <dbReference type="PROSITE" id="PS50048"/>
    </source>
</evidence>
<dbReference type="EMBL" id="JAZHXJ010000118">
    <property type="protein sequence ID" value="KAL1873616.1"/>
    <property type="molecule type" value="Genomic_DNA"/>
</dbReference>
<comment type="caution">
    <text evidence="10">The sequence shown here is derived from an EMBL/GenBank/DDBJ whole genome shotgun (WGS) entry which is preliminary data.</text>
</comment>
<evidence type="ECO:0000256" key="7">
    <source>
        <dbReference type="ARBA" id="ARBA00023242"/>
    </source>
</evidence>
<dbReference type="Gene3D" id="4.10.240.10">
    <property type="entry name" value="Zn(2)-C6 fungal-type DNA-binding domain"/>
    <property type="match status" value="1"/>
</dbReference>
<evidence type="ECO:0000256" key="4">
    <source>
        <dbReference type="ARBA" id="ARBA00023015"/>
    </source>
</evidence>
<dbReference type="Pfam" id="PF00172">
    <property type="entry name" value="Zn_clus"/>
    <property type="match status" value="1"/>
</dbReference>
<dbReference type="InterPro" id="IPR052202">
    <property type="entry name" value="Yeast_MetPath_Reg"/>
</dbReference>
<dbReference type="PANTHER" id="PTHR47782:SF12">
    <property type="entry name" value="ZN(II)2CYS6 TRANSCRIPTION FACTOR (EUROFUNG)"/>
    <property type="match status" value="1"/>
</dbReference>
<evidence type="ECO:0000256" key="1">
    <source>
        <dbReference type="ARBA" id="ARBA00004123"/>
    </source>
</evidence>
<dbReference type="InterPro" id="IPR001138">
    <property type="entry name" value="Zn2Cys6_DnaBD"/>
</dbReference>
<evidence type="ECO:0000313" key="10">
    <source>
        <dbReference type="EMBL" id="KAL1873616.1"/>
    </source>
</evidence>
<dbReference type="PROSITE" id="PS50048">
    <property type="entry name" value="ZN2_CY6_FUNGAL_2"/>
    <property type="match status" value="1"/>
</dbReference>
<reference evidence="10 11" key="1">
    <citation type="journal article" date="2024" name="Commun. Biol.">
        <title>Comparative genomic analysis of thermophilic fungi reveals convergent evolutionary adaptations and gene losses.</title>
        <authorList>
            <person name="Steindorff A.S."/>
            <person name="Aguilar-Pontes M.V."/>
            <person name="Robinson A.J."/>
            <person name="Andreopoulos B."/>
            <person name="LaButti K."/>
            <person name="Kuo A."/>
            <person name="Mondo S."/>
            <person name="Riley R."/>
            <person name="Otillar R."/>
            <person name="Haridas S."/>
            <person name="Lipzen A."/>
            <person name="Grimwood J."/>
            <person name="Schmutz J."/>
            <person name="Clum A."/>
            <person name="Reid I.D."/>
            <person name="Moisan M.C."/>
            <person name="Butler G."/>
            <person name="Nguyen T.T.M."/>
            <person name="Dewar K."/>
            <person name="Conant G."/>
            <person name="Drula E."/>
            <person name="Henrissat B."/>
            <person name="Hansel C."/>
            <person name="Singer S."/>
            <person name="Hutchinson M.I."/>
            <person name="de Vries R.P."/>
            <person name="Natvig D.O."/>
            <person name="Powell A.J."/>
            <person name="Tsang A."/>
            <person name="Grigoriev I.V."/>
        </authorList>
    </citation>
    <scope>NUCLEOTIDE SEQUENCE [LARGE SCALE GENOMIC DNA]</scope>
    <source>
        <strain evidence="10 11">ATCC 24622</strain>
    </source>
</reference>
<keyword evidence="5" id="KW-0238">DNA-binding</keyword>
<keyword evidence="2" id="KW-0479">Metal-binding</keyword>
<evidence type="ECO:0000256" key="6">
    <source>
        <dbReference type="ARBA" id="ARBA00023163"/>
    </source>
</evidence>